<evidence type="ECO:0000256" key="4">
    <source>
        <dbReference type="ARBA" id="ARBA00020721"/>
    </source>
</evidence>
<evidence type="ECO:0000256" key="1">
    <source>
        <dbReference type="ARBA" id="ARBA00004637"/>
    </source>
</evidence>
<gene>
    <name evidence="14" type="primary">PAM16</name>
    <name evidence="14" type="ORF">LPJ53_000228</name>
</gene>
<keyword evidence="10" id="KW-0472">Membrane</keyword>
<accession>A0A9W7Y7W4</accession>
<evidence type="ECO:0000256" key="12">
    <source>
        <dbReference type="ARBA" id="ARBA00031407"/>
    </source>
</evidence>
<organism evidence="14 15">
    <name type="scientific">Coemansia erecta</name>
    <dbReference type="NCBI Taxonomy" id="147472"/>
    <lineage>
        <taxon>Eukaryota</taxon>
        <taxon>Fungi</taxon>
        <taxon>Fungi incertae sedis</taxon>
        <taxon>Zoopagomycota</taxon>
        <taxon>Kickxellomycotina</taxon>
        <taxon>Kickxellomycetes</taxon>
        <taxon>Kickxellales</taxon>
        <taxon>Kickxellaceae</taxon>
        <taxon>Coemansia</taxon>
    </lineage>
</organism>
<evidence type="ECO:0000313" key="15">
    <source>
        <dbReference type="Proteomes" id="UP001149813"/>
    </source>
</evidence>
<evidence type="ECO:0000256" key="5">
    <source>
        <dbReference type="ARBA" id="ARBA00022448"/>
    </source>
</evidence>
<comment type="similarity">
    <text evidence="2">Belongs to the TIM16/PAM16 family.</text>
</comment>
<keyword evidence="15" id="KW-1185">Reference proteome</keyword>
<comment type="subcellular location">
    <subcellularLocation>
        <location evidence="1">Mitochondrion inner membrane</location>
        <topology evidence="1">Peripheral membrane protein</topology>
    </subcellularLocation>
</comment>
<dbReference type="GO" id="GO:0005744">
    <property type="term" value="C:TIM23 mitochondrial import inner membrane translocase complex"/>
    <property type="evidence" value="ECO:0007669"/>
    <property type="project" value="InterPro"/>
</dbReference>
<name>A0A9W7Y7W4_9FUNG</name>
<dbReference type="OrthoDB" id="10262892at2759"/>
<protein>
    <recommendedName>
        <fullName evidence="4">Mitochondrial import inner membrane translocase subunit TIM16</fullName>
    </recommendedName>
    <alternativeName>
        <fullName evidence="3">Mitochondrial import inner membrane translocase subunit tim16</fullName>
    </alternativeName>
    <alternativeName>
        <fullName evidence="11 12">Presequence translocated-associated motor subunit PAM16</fullName>
    </alternativeName>
</protein>
<keyword evidence="6" id="KW-0999">Mitochondrion inner membrane</keyword>
<dbReference type="Pfam" id="PF03656">
    <property type="entry name" value="Pam16"/>
    <property type="match status" value="1"/>
</dbReference>
<dbReference type="AlphaFoldDB" id="A0A9W7Y7W4"/>
<dbReference type="Proteomes" id="UP001149813">
    <property type="component" value="Unassembled WGS sequence"/>
</dbReference>
<evidence type="ECO:0000256" key="3">
    <source>
        <dbReference type="ARBA" id="ARBA00013571"/>
    </source>
</evidence>
<dbReference type="FunFam" id="1.10.287.110:FF:000006">
    <property type="entry name" value="Import inner membrane translocase subunit TIM16"/>
    <property type="match status" value="1"/>
</dbReference>
<feature type="compositionally biased region" description="Polar residues" evidence="13">
    <location>
        <begin position="121"/>
        <end position="135"/>
    </location>
</feature>
<keyword evidence="5" id="KW-0813">Transport</keyword>
<comment type="caution">
    <text evidence="14">The sequence shown here is derived from an EMBL/GenBank/DDBJ whole genome shotgun (WGS) entry which is preliminary data.</text>
</comment>
<keyword evidence="9" id="KW-0496">Mitochondrion</keyword>
<dbReference type="InterPro" id="IPR036869">
    <property type="entry name" value="J_dom_sf"/>
</dbReference>
<keyword evidence="8" id="KW-0811">Translocation</keyword>
<reference evidence="14" key="1">
    <citation type="submission" date="2022-07" db="EMBL/GenBank/DDBJ databases">
        <title>Phylogenomic reconstructions and comparative analyses of Kickxellomycotina fungi.</title>
        <authorList>
            <person name="Reynolds N.K."/>
            <person name="Stajich J.E."/>
            <person name="Barry K."/>
            <person name="Grigoriev I.V."/>
            <person name="Crous P."/>
            <person name="Smith M.E."/>
        </authorList>
    </citation>
    <scope>NUCLEOTIDE SEQUENCE</scope>
    <source>
        <strain evidence="14">NBRC 32514</strain>
    </source>
</reference>
<dbReference type="GO" id="GO:0030150">
    <property type="term" value="P:protein import into mitochondrial matrix"/>
    <property type="evidence" value="ECO:0007669"/>
    <property type="project" value="InterPro"/>
</dbReference>
<dbReference type="InterPro" id="IPR005341">
    <property type="entry name" value="Tim16"/>
</dbReference>
<dbReference type="EMBL" id="JANBOJ010000003">
    <property type="protein sequence ID" value="KAJ1725558.1"/>
    <property type="molecule type" value="Genomic_DNA"/>
</dbReference>
<dbReference type="PANTHER" id="PTHR12388:SF0">
    <property type="entry name" value="MITOCHONDRIAL IMPORT INNER MEMBRANE TRANSLOCASE SUBUNIT TIM16"/>
    <property type="match status" value="1"/>
</dbReference>
<dbReference type="PANTHER" id="PTHR12388">
    <property type="entry name" value="MITOCHONDRIA ASSOCIATED GRANULOCYTE MACROPHAGE CSF SIGNALING MOLECULE"/>
    <property type="match status" value="1"/>
</dbReference>
<keyword evidence="7" id="KW-0653">Protein transport</keyword>
<evidence type="ECO:0000256" key="2">
    <source>
        <dbReference type="ARBA" id="ARBA00008817"/>
    </source>
</evidence>
<evidence type="ECO:0000256" key="11">
    <source>
        <dbReference type="ARBA" id="ARBA00030422"/>
    </source>
</evidence>
<proteinExistence type="inferred from homology"/>
<evidence type="ECO:0000313" key="14">
    <source>
        <dbReference type="EMBL" id="KAJ1725558.1"/>
    </source>
</evidence>
<evidence type="ECO:0000256" key="7">
    <source>
        <dbReference type="ARBA" id="ARBA00022927"/>
    </source>
</evidence>
<evidence type="ECO:0000256" key="9">
    <source>
        <dbReference type="ARBA" id="ARBA00023128"/>
    </source>
</evidence>
<dbReference type="Gene3D" id="1.10.287.110">
    <property type="entry name" value="DnaJ domain"/>
    <property type="match status" value="1"/>
</dbReference>
<sequence>MLVTGTRIVGRAFGDAYKQAAANSAAARAAAGNMKASADGDKMTQASGIAVDESAKILNLEDMNSAEELTKKYEHLFDANDPKKGGSFYLQSKIVRARERIEMHWAQEKLKAEQELAEQATPESNQPDNSSGKPQ</sequence>
<evidence type="ECO:0000256" key="10">
    <source>
        <dbReference type="ARBA" id="ARBA00023136"/>
    </source>
</evidence>
<evidence type="ECO:0000256" key="13">
    <source>
        <dbReference type="SAM" id="MobiDB-lite"/>
    </source>
</evidence>
<feature type="region of interest" description="Disordered" evidence="13">
    <location>
        <begin position="112"/>
        <end position="135"/>
    </location>
</feature>
<evidence type="ECO:0000256" key="6">
    <source>
        <dbReference type="ARBA" id="ARBA00022792"/>
    </source>
</evidence>
<evidence type="ECO:0000256" key="8">
    <source>
        <dbReference type="ARBA" id="ARBA00023010"/>
    </source>
</evidence>